<proteinExistence type="predicted"/>
<dbReference type="Proteomes" id="UP000298030">
    <property type="component" value="Unassembled WGS sequence"/>
</dbReference>
<protein>
    <submittedName>
        <fullName evidence="2">Uncharacterized protein</fullName>
    </submittedName>
</protein>
<feature type="region of interest" description="Disordered" evidence="1">
    <location>
        <begin position="1"/>
        <end position="21"/>
    </location>
</feature>
<evidence type="ECO:0000256" key="1">
    <source>
        <dbReference type="SAM" id="MobiDB-lite"/>
    </source>
</evidence>
<name>A0A4Y7SVL2_COPMI</name>
<feature type="compositionally biased region" description="Polar residues" evidence="1">
    <location>
        <begin position="181"/>
        <end position="195"/>
    </location>
</feature>
<reference evidence="2 3" key="1">
    <citation type="journal article" date="2019" name="Nat. Ecol. Evol.">
        <title>Megaphylogeny resolves global patterns of mushroom evolution.</title>
        <authorList>
            <person name="Varga T."/>
            <person name="Krizsan K."/>
            <person name="Foldi C."/>
            <person name="Dima B."/>
            <person name="Sanchez-Garcia M."/>
            <person name="Sanchez-Ramirez S."/>
            <person name="Szollosi G.J."/>
            <person name="Szarkandi J.G."/>
            <person name="Papp V."/>
            <person name="Albert L."/>
            <person name="Andreopoulos W."/>
            <person name="Angelini C."/>
            <person name="Antonin V."/>
            <person name="Barry K.W."/>
            <person name="Bougher N.L."/>
            <person name="Buchanan P."/>
            <person name="Buyck B."/>
            <person name="Bense V."/>
            <person name="Catcheside P."/>
            <person name="Chovatia M."/>
            <person name="Cooper J."/>
            <person name="Damon W."/>
            <person name="Desjardin D."/>
            <person name="Finy P."/>
            <person name="Geml J."/>
            <person name="Haridas S."/>
            <person name="Hughes K."/>
            <person name="Justo A."/>
            <person name="Karasinski D."/>
            <person name="Kautmanova I."/>
            <person name="Kiss B."/>
            <person name="Kocsube S."/>
            <person name="Kotiranta H."/>
            <person name="LaButti K.M."/>
            <person name="Lechner B.E."/>
            <person name="Liimatainen K."/>
            <person name="Lipzen A."/>
            <person name="Lukacs Z."/>
            <person name="Mihaltcheva S."/>
            <person name="Morgado L.N."/>
            <person name="Niskanen T."/>
            <person name="Noordeloos M.E."/>
            <person name="Ohm R.A."/>
            <person name="Ortiz-Santana B."/>
            <person name="Ovrebo C."/>
            <person name="Racz N."/>
            <person name="Riley R."/>
            <person name="Savchenko A."/>
            <person name="Shiryaev A."/>
            <person name="Soop K."/>
            <person name="Spirin V."/>
            <person name="Szebenyi C."/>
            <person name="Tomsovsky M."/>
            <person name="Tulloss R.E."/>
            <person name="Uehling J."/>
            <person name="Grigoriev I.V."/>
            <person name="Vagvolgyi C."/>
            <person name="Papp T."/>
            <person name="Martin F.M."/>
            <person name="Miettinen O."/>
            <person name="Hibbett D.S."/>
            <person name="Nagy L.G."/>
        </authorList>
    </citation>
    <scope>NUCLEOTIDE SEQUENCE [LARGE SCALE GENOMIC DNA]</scope>
    <source>
        <strain evidence="2 3">FP101781</strain>
    </source>
</reference>
<gene>
    <name evidence="2" type="ORF">FA13DRAFT_1713561</name>
</gene>
<comment type="caution">
    <text evidence="2">The sequence shown here is derived from an EMBL/GenBank/DDBJ whole genome shotgun (WGS) entry which is preliminary data.</text>
</comment>
<dbReference type="AlphaFoldDB" id="A0A4Y7SVL2"/>
<keyword evidence="3" id="KW-1185">Reference proteome</keyword>
<evidence type="ECO:0000313" key="3">
    <source>
        <dbReference type="Proteomes" id="UP000298030"/>
    </source>
</evidence>
<organism evidence="2 3">
    <name type="scientific">Coprinellus micaceus</name>
    <name type="common">Glistening ink-cap mushroom</name>
    <name type="synonym">Coprinus micaceus</name>
    <dbReference type="NCBI Taxonomy" id="71717"/>
    <lineage>
        <taxon>Eukaryota</taxon>
        <taxon>Fungi</taxon>
        <taxon>Dikarya</taxon>
        <taxon>Basidiomycota</taxon>
        <taxon>Agaricomycotina</taxon>
        <taxon>Agaricomycetes</taxon>
        <taxon>Agaricomycetidae</taxon>
        <taxon>Agaricales</taxon>
        <taxon>Agaricineae</taxon>
        <taxon>Psathyrellaceae</taxon>
        <taxon>Coprinellus</taxon>
    </lineage>
</organism>
<feature type="compositionally biased region" description="Basic and acidic residues" evidence="1">
    <location>
        <begin position="145"/>
        <end position="156"/>
    </location>
</feature>
<accession>A0A4Y7SVL2</accession>
<sequence length="328" mass="36867">MTRQFRLGSARHDWRPSNNPDTRHFFRHTSRYRPVQLVDAASLNPKVIPPPPIVARLSDRSTRYFVVWISLQTQSRSQAHAPTIALGVPSPDYEHVRSLNPPQKNAPFGVWPRSTAVTSDYEPRTLRPPSSSEPRTIAWDVPSPDYEHVRSLNPRERTRRSGSGHGTEGCGSARVRLRARSLNTKLSTRSLNPTPNRERRPRLRSLTPRQLWRIHVAQTTNLEPRPDDRVGCTQPGLRACPQSEPPAKERAVRGLATLSTRSLNPTPNRERRPHLRLRTSNPAPILVATNISVGVCSLNTKIVYIDLFNFPGHNGVVSPEVAKLSLIG</sequence>
<dbReference type="EMBL" id="QPFP01000052">
    <property type="protein sequence ID" value="TEB25897.1"/>
    <property type="molecule type" value="Genomic_DNA"/>
</dbReference>
<evidence type="ECO:0000313" key="2">
    <source>
        <dbReference type="EMBL" id="TEB25897.1"/>
    </source>
</evidence>
<feature type="region of interest" description="Disordered" evidence="1">
    <location>
        <begin position="120"/>
        <end position="205"/>
    </location>
</feature>